<organism evidence="1 2">
    <name type="scientific">Rosa chinensis</name>
    <name type="common">China rose</name>
    <dbReference type="NCBI Taxonomy" id="74649"/>
    <lineage>
        <taxon>Eukaryota</taxon>
        <taxon>Viridiplantae</taxon>
        <taxon>Streptophyta</taxon>
        <taxon>Embryophyta</taxon>
        <taxon>Tracheophyta</taxon>
        <taxon>Spermatophyta</taxon>
        <taxon>Magnoliopsida</taxon>
        <taxon>eudicotyledons</taxon>
        <taxon>Gunneridae</taxon>
        <taxon>Pentapetalae</taxon>
        <taxon>rosids</taxon>
        <taxon>fabids</taxon>
        <taxon>Rosales</taxon>
        <taxon>Rosaceae</taxon>
        <taxon>Rosoideae</taxon>
        <taxon>Rosoideae incertae sedis</taxon>
        <taxon>Rosa</taxon>
    </lineage>
</organism>
<reference evidence="1 2" key="1">
    <citation type="journal article" date="2018" name="Nat. Genet.">
        <title>The Rosa genome provides new insights in the design of modern roses.</title>
        <authorList>
            <person name="Bendahmane M."/>
        </authorList>
    </citation>
    <scope>NUCLEOTIDE SEQUENCE [LARGE SCALE GENOMIC DNA]</scope>
    <source>
        <strain evidence="2">cv. Old Blush</strain>
    </source>
</reference>
<protein>
    <submittedName>
        <fullName evidence="1">Uncharacterized protein</fullName>
    </submittedName>
</protein>
<gene>
    <name evidence="1" type="ORF">RchiOBHm_Chr1g0326291</name>
</gene>
<evidence type="ECO:0000313" key="1">
    <source>
        <dbReference type="EMBL" id="PRQ55593.1"/>
    </source>
</evidence>
<evidence type="ECO:0000313" key="2">
    <source>
        <dbReference type="Proteomes" id="UP000238479"/>
    </source>
</evidence>
<sequence>MHWNLLKKEVDSFESPKEGRLPDVKKGLNFFFFNKLVNLLRMCVCVLSSAANTCETCRYMGTEWHCGNALC</sequence>
<dbReference type="EMBL" id="PDCK01000039">
    <property type="protein sequence ID" value="PRQ55593.1"/>
    <property type="molecule type" value="Genomic_DNA"/>
</dbReference>
<dbReference type="Gramene" id="PRQ55593">
    <property type="protein sequence ID" value="PRQ55593"/>
    <property type="gene ID" value="RchiOBHm_Chr1g0326291"/>
</dbReference>
<comment type="caution">
    <text evidence="1">The sequence shown here is derived from an EMBL/GenBank/DDBJ whole genome shotgun (WGS) entry which is preliminary data.</text>
</comment>
<name>A0A2P6SA85_ROSCH</name>
<accession>A0A2P6SA85</accession>
<dbReference type="Proteomes" id="UP000238479">
    <property type="component" value="Chromosome 1"/>
</dbReference>
<dbReference type="AlphaFoldDB" id="A0A2P6SA85"/>
<proteinExistence type="predicted"/>
<keyword evidence="2" id="KW-1185">Reference proteome</keyword>